<reference evidence="2 3" key="1">
    <citation type="submission" date="2018-07" db="EMBL/GenBank/DDBJ databases">
        <title>Whole genome sequence of Mycobacterium uberis.</title>
        <authorList>
            <person name="Benjak A."/>
        </authorList>
    </citation>
    <scope>NUCLEOTIDE SEQUENCE [LARGE SCALE GENOMIC DNA]</scope>
    <source>
        <strain evidence="2 3">Jura</strain>
    </source>
</reference>
<evidence type="ECO:0000259" key="1">
    <source>
        <dbReference type="Pfam" id="PF00934"/>
    </source>
</evidence>
<dbReference type="Proteomes" id="UP000258522">
    <property type="component" value="Unassembled WGS sequence"/>
</dbReference>
<feature type="domain" description="PE" evidence="1">
    <location>
        <begin position="4"/>
        <end position="93"/>
    </location>
</feature>
<dbReference type="Pfam" id="PF00934">
    <property type="entry name" value="PE"/>
    <property type="match status" value="1"/>
</dbReference>
<dbReference type="EMBL" id="QAYL01000002">
    <property type="protein sequence ID" value="RFD26851.1"/>
    <property type="molecule type" value="Genomic_DNA"/>
</dbReference>
<evidence type="ECO:0000313" key="3">
    <source>
        <dbReference type="Proteomes" id="UP000258522"/>
    </source>
</evidence>
<dbReference type="AlphaFoldDB" id="A0A3E1HK31"/>
<organism evidence="2 3">
    <name type="scientific">Mycobacterium uberis</name>
    <dbReference type="NCBI Taxonomy" id="2162698"/>
    <lineage>
        <taxon>Bacteria</taxon>
        <taxon>Bacillati</taxon>
        <taxon>Actinomycetota</taxon>
        <taxon>Actinomycetes</taxon>
        <taxon>Mycobacteriales</taxon>
        <taxon>Mycobacteriaceae</taxon>
        <taxon>Mycobacterium</taxon>
    </lineage>
</organism>
<sequence length="105" mass="10925">MQPMSFDPALATIGSQVLDTAAQGIQFCQNVSAGLTVLAPAGADEVSLCAVEFFAEEANQMLAMNQAAHEELMRAGVTLAEIARMYSEADAAASKAIRASELAGF</sequence>
<proteinExistence type="predicted"/>
<protein>
    <submittedName>
        <fullName evidence="2">PE family protein</fullName>
    </submittedName>
</protein>
<name>A0A3E1HK31_9MYCO</name>
<accession>A0A3E1HK31</accession>
<dbReference type="Gene3D" id="1.10.287.850">
    <property type="entry name" value="HP0062-like domain"/>
    <property type="match status" value="1"/>
</dbReference>
<evidence type="ECO:0000313" key="2">
    <source>
        <dbReference type="EMBL" id="RFD26851.1"/>
    </source>
</evidence>
<keyword evidence="3" id="KW-1185">Reference proteome</keyword>
<dbReference type="InterPro" id="IPR000084">
    <property type="entry name" value="PE-PGRS_N"/>
</dbReference>
<gene>
    <name evidence="2" type="ORF">MUBE_03485</name>
</gene>
<dbReference type="OrthoDB" id="4753420at2"/>
<comment type="caution">
    <text evidence="2">The sequence shown here is derived from an EMBL/GenBank/DDBJ whole genome shotgun (WGS) entry which is preliminary data.</text>
</comment>